<comment type="caution">
    <text evidence="1">The sequence shown here is derived from an EMBL/GenBank/DDBJ whole genome shotgun (WGS) entry which is preliminary data.</text>
</comment>
<keyword evidence="2" id="KW-1185">Reference proteome</keyword>
<dbReference type="Proteomes" id="UP000654345">
    <property type="component" value="Unassembled WGS sequence"/>
</dbReference>
<evidence type="ECO:0000313" key="2">
    <source>
        <dbReference type="Proteomes" id="UP000654345"/>
    </source>
</evidence>
<protein>
    <submittedName>
        <fullName evidence="1">Uncharacterized protein</fullName>
    </submittedName>
</protein>
<organism evidence="1 2">
    <name type="scientific">Ktedonobacter robiniae</name>
    <dbReference type="NCBI Taxonomy" id="2778365"/>
    <lineage>
        <taxon>Bacteria</taxon>
        <taxon>Bacillati</taxon>
        <taxon>Chloroflexota</taxon>
        <taxon>Ktedonobacteria</taxon>
        <taxon>Ktedonobacterales</taxon>
        <taxon>Ktedonobacteraceae</taxon>
        <taxon>Ktedonobacter</taxon>
    </lineage>
</organism>
<proteinExistence type="predicted"/>
<accession>A0ABQ3UH19</accession>
<reference evidence="1 2" key="1">
    <citation type="journal article" date="2021" name="Int. J. Syst. Evol. Microbiol.">
        <title>Reticulibacter mediterranei gen. nov., sp. nov., within the new family Reticulibacteraceae fam. nov., and Ktedonospora formicarum gen. nov., sp. nov., Ktedonobacter robiniae sp. nov., Dictyobacter formicarum sp. nov. and Dictyobacter arantiisoli sp. nov., belonging to the class Ktedonobacteria.</title>
        <authorList>
            <person name="Yabe S."/>
            <person name="Zheng Y."/>
            <person name="Wang C.M."/>
            <person name="Sakai Y."/>
            <person name="Abe K."/>
            <person name="Yokota A."/>
            <person name="Donadio S."/>
            <person name="Cavaletti L."/>
            <person name="Monciardini P."/>
        </authorList>
    </citation>
    <scope>NUCLEOTIDE SEQUENCE [LARGE SCALE GENOMIC DNA]</scope>
    <source>
        <strain evidence="1 2">SOSP1-30</strain>
    </source>
</reference>
<name>A0ABQ3UH19_9CHLR</name>
<dbReference type="EMBL" id="BNJG01000001">
    <property type="protein sequence ID" value="GHO51715.1"/>
    <property type="molecule type" value="Genomic_DNA"/>
</dbReference>
<sequence>MLKNFALKHPAFVGRSVRDVKAEADFYEKTCRRNPANILWKHPCMIESRTGMWCSRHAPD</sequence>
<evidence type="ECO:0000313" key="1">
    <source>
        <dbReference type="EMBL" id="GHO51715.1"/>
    </source>
</evidence>
<gene>
    <name evidence="1" type="ORF">KSB_01900</name>
</gene>